<dbReference type="SMART" id="SM00028">
    <property type="entry name" value="TPR"/>
    <property type="match status" value="2"/>
</dbReference>
<keyword evidence="4" id="KW-0812">Transmembrane</keyword>
<feature type="repeat" description="TPR" evidence="3">
    <location>
        <begin position="75"/>
        <end position="108"/>
    </location>
</feature>
<dbReference type="InterPro" id="IPR019734">
    <property type="entry name" value="TPR_rpt"/>
</dbReference>
<dbReference type="InterPro" id="IPR051685">
    <property type="entry name" value="Ycf3/AcsC/BcsC/TPR_MFPF"/>
</dbReference>
<comment type="caution">
    <text evidence="5">The sequence shown here is derived from an EMBL/GenBank/DDBJ whole genome shotgun (WGS) entry which is preliminary data.</text>
</comment>
<reference evidence="5 6" key="1">
    <citation type="journal article" date="2016" name="Nat. Commun.">
        <title>Thousands of microbial genomes shed light on interconnected biogeochemical processes in an aquifer system.</title>
        <authorList>
            <person name="Anantharaman K."/>
            <person name="Brown C.T."/>
            <person name="Hug L.A."/>
            <person name="Sharon I."/>
            <person name="Castelle C.J."/>
            <person name="Probst A.J."/>
            <person name="Thomas B.C."/>
            <person name="Singh A."/>
            <person name="Wilkins M.J."/>
            <person name="Karaoz U."/>
            <person name="Brodie E.L."/>
            <person name="Williams K.H."/>
            <person name="Hubbard S.S."/>
            <person name="Banfield J.F."/>
        </authorList>
    </citation>
    <scope>NUCLEOTIDE SEQUENCE [LARGE SCALE GENOMIC DNA]</scope>
</reference>
<dbReference type="EMBL" id="MHMY01000010">
    <property type="protein sequence ID" value="OGZ35521.1"/>
    <property type="molecule type" value="Genomic_DNA"/>
</dbReference>
<dbReference type="Pfam" id="PF13432">
    <property type="entry name" value="TPR_16"/>
    <property type="match status" value="1"/>
</dbReference>
<evidence type="ECO:0000256" key="1">
    <source>
        <dbReference type="ARBA" id="ARBA00022737"/>
    </source>
</evidence>
<keyword evidence="2 3" id="KW-0802">TPR repeat</keyword>
<name>A0A1G2FD92_9BACT</name>
<protein>
    <submittedName>
        <fullName evidence="5">Uncharacterized protein</fullName>
    </submittedName>
</protein>
<dbReference type="Proteomes" id="UP000176974">
    <property type="component" value="Unassembled WGS sequence"/>
</dbReference>
<evidence type="ECO:0000256" key="4">
    <source>
        <dbReference type="SAM" id="Phobius"/>
    </source>
</evidence>
<dbReference type="InterPro" id="IPR011990">
    <property type="entry name" value="TPR-like_helical_dom_sf"/>
</dbReference>
<accession>A0A1G2FD92</accession>
<dbReference type="PANTHER" id="PTHR44943">
    <property type="entry name" value="CELLULOSE SYNTHASE OPERON PROTEIN C"/>
    <property type="match status" value="1"/>
</dbReference>
<keyword evidence="4" id="KW-1133">Transmembrane helix</keyword>
<keyword evidence="1" id="KW-0677">Repeat</keyword>
<dbReference type="Gene3D" id="1.25.40.10">
    <property type="entry name" value="Tetratricopeptide repeat domain"/>
    <property type="match status" value="1"/>
</dbReference>
<feature type="repeat" description="TPR" evidence="3">
    <location>
        <begin position="110"/>
        <end position="143"/>
    </location>
</feature>
<evidence type="ECO:0000256" key="2">
    <source>
        <dbReference type="ARBA" id="ARBA00022803"/>
    </source>
</evidence>
<dbReference type="SUPFAM" id="SSF48452">
    <property type="entry name" value="TPR-like"/>
    <property type="match status" value="1"/>
</dbReference>
<keyword evidence="4" id="KW-0472">Membrane</keyword>
<dbReference type="PROSITE" id="PS50005">
    <property type="entry name" value="TPR"/>
    <property type="match status" value="2"/>
</dbReference>
<organism evidence="5 6">
    <name type="scientific">Candidatus Portnoybacteria bacterium RIFCSPHIGHO2_01_FULL_40_12b</name>
    <dbReference type="NCBI Taxonomy" id="1801994"/>
    <lineage>
        <taxon>Bacteria</taxon>
        <taxon>Candidatus Portnoyibacteriota</taxon>
    </lineage>
</organism>
<dbReference type="AlphaFoldDB" id="A0A1G2FD92"/>
<evidence type="ECO:0000313" key="5">
    <source>
        <dbReference type="EMBL" id="OGZ35521.1"/>
    </source>
</evidence>
<gene>
    <name evidence="5" type="ORF">A2815_00760</name>
</gene>
<proteinExistence type="predicted"/>
<feature type="transmembrane region" description="Helical" evidence="4">
    <location>
        <begin position="6"/>
        <end position="24"/>
    </location>
</feature>
<sequence length="227" mass="26756">MLKKSYFLIGFIILLAGLAGYFYLTKFYFIPKEEKIYTAADFPHALEKMSEETLRLSLEDLNNQYQKIKEDDHVYIRWINIGILKKRLEDYKGAEKAWLDAIEYNPDQSLAFGNLADLYLFDLSEYQKAEEYYKKVLEMNPNHFNYYYGLASLYRYNMTEKSNLIENLMLDGAKINPAEADGYYMYLAGYFYDGPSNSGGDNQEKARYYTQKTLEINPNLRDQLPKF</sequence>
<evidence type="ECO:0000256" key="3">
    <source>
        <dbReference type="PROSITE-ProRule" id="PRU00339"/>
    </source>
</evidence>
<dbReference type="PANTHER" id="PTHR44943:SF4">
    <property type="entry name" value="TPR REPEAT-CONTAINING PROTEIN MJ0798"/>
    <property type="match status" value="1"/>
</dbReference>
<evidence type="ECO:0000313" key="6">
    <source>
        <dbReference type="Proteomes" id="UP000176974"/>
    </source>
</evidence>